<organism evidence="2 3">
    <name type="scientific">Linum tenue</name>
    <dbReference type="NCBI Taxonomy" id="586396"/>
    <lineage>
        <taxon>Eukaryota</taxon>
        <taxon>Viridiplantae</taxon>
        <taxon>Streptophyta</taxon>
        <taxon>Embryophyta</taxon>
        <taxon>Tracheophyta</taxon>
        <taxon>Spermatophyta</taxon>
        <taxon>Magnoliopsida</taxon>
        <taxon>eudicotyledons</taxon>
        <taxon>Gunneridae</taxon>
        <taxon>Pentapetalae</taxon>
        <taxon>rosids</taxon>
        <taxon>fabids</taxon>
        <taxon>Malpighiales</taxon>
        <taxon>Linaceae</taxon>
        <taxon>Linum</taxon>
    </lineage>
</organism>
<comment type="caution">
    <text evidence="2">The sequence shown here is derived from an EMBL/GenBank/DDBJ whole genome shotgun (WGS) entry which is preliminary data.</text>
</comment>
<evidence type="ECO:0000313" key="2">
    <source>
        <dbReference type="EMBL" id="CAI0549575.1"/>
    </source>
</evidence>
<accession>A0AAV0QX17</accession>
<dbReference type="AlphaFoldDB" id="A0AAV0QX17"/>
<sequence>MPLGGSCGTGRLRSCPNSTASSPTPNEMGKTTLFCPQAVLIQKKWNAVEDSILVMETLVLQFTGRTYSNSENNNWFWIHCMDATLTYLFVL</sequence>
<keyword evidence="3" id="KW-1185">Reference proteome</keyword>
<gene>
    <name evidence="2" type="ORF">LITE_LOCUS45208</name>
</gene>
<dbReference type="EMBL" id="CAMGYJ010000010">
    <property type="protein sequence ID" value="CAI0549575.1"/>
    <property type="molecule type" value="Genomic_DNA"/>
</dbReference>
<proteinExistence type="predicted"/>
<reference evidence="2" key="1">
    <citation type="submission" date="2022-08" db="EMBL/GenBank/DDBJ databases">
        <authorList>
            <person name="Gutierrez-Valencia J."/>
        </authorList>
    </citation>
    <scope>NUCLEOTIDE SEQUENCE</scope>
</reference>
<evidence type="ECO:0000256" key="1">
    <source>
        <dbReference type="SAM" id="MobiDB-lite"/>
    </source>
</evidence>
<dbReference type="Proteomes" id="UP001154282">
    <property type="component" value="Unassembled WGS sequence"/>
</dbReference>
<protein>
    <submittedName>
        <fullName evidence="2">Uncharacterized protein</fullName>
    </submittedName>
</protein>
<feature type="region of interest" description="Disordered" evidence="1">
    <location>
        <begin position="1"/>
        <end position="29"/>
    </location>
</feature>
<evidence type="ECO:0000313" key="3">
    <source>
        <dbReference type="Proteomes" id="UP001154282"/>
    </source>
</evidence>
<name>A0AAV0QX17_9ROSI</name>
<feature type="compositionally biased region" description="Polar residues" evidence="1">
    <location>
        <begin position="15"/>
        <end position="25"/>
    </location>
</feature>